<dbReference type="AlphaFoldDB" id="A0AAV7VQB3"/>
<keyword evidence="2" id="KW-1185">Reference proteome</keyword>
<name>A0AAV7VQB3_PLEWA</name>
<gene>
    <name evidence="1" type="ORF">NDU88_006075</name>
</gene>
<dbReference type="EMBL" id="JANPWB010000003">
    <property type="protein sequence ID" value="KAJ1202275.1"/>
    <property type="molecule type" value="Genomic_DNA"/>
</dbReference>
<evidence type="ECO:0000313" key="2">
    <source>
        <dbReference type="Proteomes" id="UP001066276"/>
    </source>
</evidence>
<dbReference type="Proteomes" id="UP001066276">
    <property type="component" value="Chromosome 2_1"/>
</dbReference>
<evidence type="ECO:0000313" key="1">
    <source>
        <dbReference type="EMBL" id="KAJ1202275.1"/>
    </source>
</evidence>
<comment type="caution">
    <text evidence="1">The sequence shown here is derived from an EMBL/GenBank/DDBJ whole genome shotgun (WGS) entry which is preliminary data.</text>
</comment>
<reference evidence="1" key="1">
    <citation type="journal article" date="2022" name="bioRxiv">
        <title>Sequencing and chromosome-scale assembly of the giantPleurodeles waltlgenome.</title>
        <authorList>
            <person name="Brown T."/>
            <person name="Elewa A."/>
            <person name="Iarovenko S."/>
            <person name="Subramanian E."/>
            <person name="Araus A.J."/>
            <person name="Petzold A."/>
            <person name="Susuki M."/>
            <person name="Suzuki K.-i.T."/>
            <person name="Hayashi T."/>
            <person name="Toyoda A."/>
            <person name="Oliveira C."/>
            <person name="Osipova E."/>
            <person name="Leigh N.D."/>
            <person name="Simon A."/>
            <person name="Yun M.H."/>
        </authorList>
    </citation>
    <scope>NUCLEOTIDE SEQUENCE</scope>
    <source>
        <strain evidence="1">20211129_DDA</strain>
        <tissue evidence="1">Liver</tissue>
    </source>
</reference>
<proteinExistence type="predicted"/>
<protein>
    <submittedName>
        <fullName evidence="1">Uncharacterized protein</fullName>
    </submittedName>
</protein>
<organism evidence="1 2">
    <name type="scientific">Pleurodeles waltl</name>
    <name type="common">Iberian ribbed newt</name>
    <dbReference type="NCBI Taxonomy" id="8319"/>
    <lineage>
        <taxon>Eukaryota</taxon>
        <taxon>Metazoa</taxon>
        <taxon>Chordata</taxon>
        <taxon>Craniata</taxon>
        <taxon>Vertebrata</taxon>
        <taxon>Euteleostomi</taxon>
        <taxon>Amphibia</taxon>
        <taxon>Batrachia</taxon>
        <taxon>Caudata</taxon>
        <taxon>Salamandroidea</taxon>
        <taxon>Salamandridae</taxon>
        <taxon>Pleurodelinae</taxon>
        <taxon>Pleurodeles</taxon>
    </lineage>
</organism>
<sequence length="96" mass="11020">MEGRLQAHGAGETRQPLLLDSVGYWGTESLSSIYTVRLCLYVLRYRRWKSAFKCTGEEIDKPLRFGSAEHWDTESHSSGYTVLLCLYVQALTSEHY</sequence>
<accession>A0AAV7VQB3</accession>